<dbReference type="RefSeq" id="WP_342854351.1">
    <property type="nucleotide sequence ID" value="NZ_JBBMRA010000007.1"/>
</dbReference>
<comment type="caution">
    <text evidence="2">The sequence shown here is derived from an EMBL/GenBank/DDBJ whole genome shotgun (WGS) entry which is preliminary data.</text>
</comment>
<dbReference type="Gene3D" id="1.10.260.40">
    <property type="entry name" value="lambda repressor-like DNA-binding domains"/>
    <property type="match status" value="1"/>
</dbReference>
<dbReference type="InterPro" id="IPR032758">
    <property type="entry name" value="MqsA/HigA-2"/>
</dbReference>
<protein>
    <submittedName>
        <fullName evidence="2">Type II toxin-antitoxin system MqsA family antitoxin</fullName>
    </submittedName>
</protein>
<keyword evidence="3" id="KW-1185">Reference proteome</keyword>
<dbReference type="InterPro" id="IPR010982">
    <property type="entry name" value="Lambda_DNA-bd_dom_sf"/>
</dbReference>
<evidence type="ECO:0000256" key="1">
    <source>
        <dbReference type="SAM" id="MobiDB-lite"/>
    </source>
</evidence>
<dbReference type="InterPro" id="IPR022453">
    <property type="entry name" value="Znf_MqsA-type"/>
</dbReference>
<dbReference type="NCBIfam" id="TIGR03831">
    <property type="entry name" value="YgiT_finger"/>
    <property type="match status" value="1"/>
</dbReference>
<organism evidence="2 3">
    <name type="scientific">Neptuniibacter pectenicola</name>
    <dbReference type="NCBI Taxonomy" id="1806669"/>
    <lineage>
        <taxon>Bacteria</taxon>
        <taxon>Pseudomonadati</taxon>
        <taxon>Pseudomonadota</taxon>
        <taxon>Gammaproteobacteria</taxon>
        <taxon>Oceanospirillales</taxon>
        <taxon>Oceanospirillaceae</taxon>
        <taxon>Neptuniibacter</taxon>
    </lineage>
</organism>
<feature type="region of interest" description="Disordered" evidence="1">
    <location>
        <begin position="165"/>
        <end position="198"/>
    </location>
</feature>
<gene>
    <name evidence="2" type="ORF">WNY58_09115</name>
</gene>
<dbReference type="Gene3D" id="3.10.20.860">
    <property type="match status" value="1"/>
</dbReference>
<proteinExistence type="predicted"/>
<dbReference type="NCBIfam" id="TIGR03830">
    <property type="entry name" value="CxxCG_CxxCG_HTH"/>
    <property type="match status" value="1"/>
</dbReference>
<sequence length="198" mass="21554">MNTKSQPCCQICGEGELSNTTRTNTVEYKGHTKDLEVLGSVCSTCGSEQTNATQTRANKRAMQEFKKEVDGLLTGKEIKELRSRFRITQAQAAKIFGGGPVAFSKYEADDVSQSEPMDKLLRVALSVPGAFAWLSKEAGEMTPCIQAMSESLKQIQNVSKQSYRTSMSNSSFNKPTLSGSSNSPYRSSTGVEDLLEVA</sequence>
<name>A0ABU9TS33_9GAMM</name>
<evidence type="ECO:0000313" key="3">
    <source>
        <dbReference type="Proteomes" id="UP001449225"/>
    </source>
</evidence>
<dbReference type="EMBL" id="JBBMRA010000007">
    <property type="protein sequence ID" value="MEM5536549.1"/>
    <property type="molecule type" value="Genomic_DNA"/>
</dbReference>
<dbReference type="Pfam" id="PF15731">
    <property type="entry name" value="MqsA_antitoxin"/>
    <property type="match status" value="1"/>
</dbReference>
<dbReference type="InterPro" id="IPR001387">
    <property type="entry name" value="Cro/C1-type_HTH"/>
</dbReference>
<dbReference type="CDD" id="cd00093">
    <property type="entry name" value="HTH_XRE"/>
    <property type="match status" value="1"/>
</dbReference>
<reference evidence="2 3" key="1">
    <citation type="submission" date="2024-03" db="EMBL/GenBank/DDBJ databases">
        <title>Community enrichment and isolation of bacterial strains for fucoidan degradation.</title>
        <authorList>
            <person name="Sichert A."/>
        </authorList>
    </citation>
    <scope>NUCLEOTIDE SEQUENCE [LARGE SCALE GENOMIC DNA]</scope>
    <source>
        <strain evidence="2 3">AS76</strain>
    </source>
</reference>
<dbReference type="InterPro" id="IPR022452">
    <property type="entry name" value="MqsA"/>
</dbReference>
<dbReference type="Proteomes" id="UP001449225">
    <property type="component" value="Unassembled WGS sequence"/>
</dbReference>
<accession>A0ABU9TS33</accession>
<feature type="compositionally biased region" description="Polar residues" evidence="1">
    <location>
        <begin position="165"/>
        <end position="190"/>
    </location>
</feature>
<dbReference type="SUPFAM" id="SSF47413">
    <property type="entry name" value="lambda repressor-like DNA-binding domains"/>
    <property type="match status" value="1"/>
</dbReference>
<evidence type="ECO:0000313" key="2">
    <source>
        <dbReference type="EMBL" id="MEM5536549.1"/>
    </source>
</evidence>